<dbReference type="Proteomes" id="UP001258945">
    <property type="component" value="Unassembled WGS sequence"/>
</dbReference>
<dbReference type="InterPro" id="IPR020843">
    <property type="entry name" value="ER"/>
</dbReference>
<dbReference type="InterPro" id="IPR013149">
    <property type="entry name" value="ADH-like_C"/>
</dbReference>
<evidence type="ECO:0000313" key="4">
    <source>
        <dbReference type="EMBL" id="APT58790.1"/>
    </source>
</evidence>
<evidence type="ECO:0000313" key="7">
    <source>
        <dbReference type="Proteomes" id="UP001258945"/>
    </source>
</evidence>
<dbReference type="GO" id="GO:0035925">
    <property type="term" value="F:mRNA 3'-UTR AU-rich region binding"/>
    <property type="evidence" value="ECO:0007669"/>
    <property type="project" value="TreeGrafter"/>
</dbReference>
<name>A0A1L7AJ98_9PROT</name>
<dbReference type="GO" id="GO:0070402">
    <property type="term" value="F:NADPH binding"/>
    <property type="evidence" value="ECO:0007669"/>
    <property type="project" value="TreeGrafter"/>
</dbReference>
<dbReference type="Pfam" id="PF00107">
    <property type="entry name" value="ADH_zinc_N"/>
    <property type="match status" value="1"/>
</dbReference>
<proteinExistence type="predicted"/>
<dbReference type="PROSITE" id="PS01162">
    <property type="entry name" value="QOR_ZETA_CRYSTAL"/>
    <property type="match status" value="1"/>
</dbReference>
<dbReference type="Pfam" id="PF08240">
    <property type="entry name" value="ADH_N"/>
    <property type="match status" value="1"/>
</dbReference>
<keyword evidence="1" id="KW-0521">NADP</keyword>
<sequence>MNHAIRIHEYGGPEKMLWEEVPLPAPKPGEALVRHTAVGLNYIDVYFRTGLYKAPSLPAVIGMEAAGVVEAVGEGVTEVAPGDRVAYGTGPIGAYSEARVVRADLLVKLPPAIADETAAAMMLQGMTAQYLLHRTFPVKAGQTILVHAAAGGVGLILCQWAKALGCTVIGTVSTPEKAELARGHGASHVILPGEDLPQRVKEITGGAMLPVVYDSVGKDTFMASLDCLAPLGTMVTYGNASGPVPPVDPGLLAAKGSLFLTRPTLATYTAKRADMVASAESLFGAVETGKVEIVVNQHWPLHDAAEAHRALEARRTMGSTVFIPG</sequence>
<dbReference type="PANTHER" id="PTHR48106">
    <property type="entry name" value="QUINONE OXIDOREDUCTASE PIG3-RELATED"/>
    <property type="match status" value="1"/>
</dbReference>
<dbReference type="GO" id="GO:0003960">
    <property type="term" value="F:quinone reductase (NADPH) activity"/>
    <property type="evidence" value="ECO:0007669"/>
    <property type="project" value="InterPro"/>
</dbReference>
<dbReference type="SUPFAM" id="SSF50129">
    <property type="entry name" value="GroES-like"/>
    <property type="match status" value="1"/>
</dbReference>
<dbReference type="EMBL" id="CP015583">
    <property type="protein sequence ID" value="APT58790.1"/>
    <property type="molecule type" value="Genomic_DNA"/>
</dbReference>
<keyword evidence="2" id="KW-0560">Oxidoreductase</keyword>
<dbReference type="AlphaFoldDB" id="A0A1L7AJ98"/>
<feature type="domain" description="Enoyl reductase (ER)" evidence="3">
    <location>
        <begin position="11"/>
        <end position="322"/>
    </location>
</feature>
<evidence type="ECO:0000256" key="2">
    <source>
        <dbReference type="ARBA" id="ARBA00023002"/>
    </source>
</evidence>
<evidence type="ECO:0000259" key="3">
    <source>
        <dbReference type="SMART" id="SM00829"/>
    </source>
</evidence>
<dbReference type="KEGG" id="rgi:RGI145_18420"/>
<organism evidence="4 6">
    <name type="scientific">Roseomonas gilardii</name>
    <dbReference type="NCBI Taxonomy" id="257708"/>
    <lineage>
        <taxon>Bacteria</taxon>
        <taxon>Pseudomonadati</taxon>
        <taxon>Pseudomonadota</taxon>
        <taxon>Alphaproteobacteria</taxon>
        <taxon>Acetobacterales</taxon>
        <taxon>Roseomonadaceae</taxon>
        <taxon>Roseomonas</taxon>
    </lineage>
</organism>
<dbReference type="PANTHER" id="PTHR48106:SF13">
    <property type="entry name" value="QUINONE OXIDOREDUCTASE-RELATED"/>
    <property type="match status" value="1"/>
</dbReference>
<dbReference type="STRING" id="257708.RGI145_18420"/>
<dbReference type="EMBL" id="JAVVDO010000047">
    <property type="protein sequence ID" value="MDT8333223.1"/>
    <property type="molecule type" value="Genomic_DNA"/>
</dbReference>
<dbReference type="Gene3D" id="3.90.180.10">
    <property type="entry name" value="Medium-chain alcohol dehydrogenases, catalytic domain"/>
    <property type="match status" value="1"/>
</dbReference>
<dbReference type="InterPro" id="IPR036291">
    <property type="entry name" value="NAD(P)-bd_dom_sf"/>
</dbReference>
<dbReference type="SUPFAM" id="SSF51735">
    <property type="entry name" value="NAD(P)-binding Rossmann-fold domains"/>
    <property type="match status" value="1"/>
</dbReference>
<dbReference type="InterPro" id="IPR013154">
    <property type="entry name" value="ADH-like_N"/>
</dbReference>
<dbReference type="SMART" id="SM00829">
    <property type="entry name" value="PKS_ER"/>
    <property type="match status" value="1"/>
</dbReference>
<evidence type="ECO:0000256" key="1">
    <source>
        <dbReference type="ARBA" id="ARBA00022857"/>
    </source>
</evidence>
<keyword evidence="7" id="KW-1185">Reference proteome</keyword>
<gene>
    <name evidence="4" type="ORF">RGI145_18420</name>
    <name evidence="5" type="ORF">RQ831_19405</name>
</gene>
<dbReference type="GO" id="GO:0005829">
    <property type="term" value="C:cytosol"/>
    <property type="evidence" value="ECO:0007669"/>
    <property type="project" value="TreeGrafter"/>
</dbReference>
<accession>A0A1L7AJ98</accession>
<dbReference type="NCBIfam" id="NF008024">
    <property type="entry name" value="PRK10754.1"/>
    <property type="match status" value="1"/>
</dbReference>
<dbReference type="GO" id="GO:0008270">
    <property type="term" value="F:zinc ion binding"/>
    <property type="evidence" value="ECO:0007669"/>
    <property type="project" value="InterPro"/>
</dbReference>
<reference evidence="5" key="3">
    <citation type="submission" date="2023-09" db="EMBL/GenBank/DDBJ databases">
        <authorList>
            <person name="Schober I."/>
            <person name="Bunk B."/>
        </authorList>
    </citation>
    <scope>NUCLEOTIDE SEQUENCE</scope>
    <source>
        <strain evidence="5">DSM 103800</strain>
    </source>
</reference>
<reference evidence="4 6" key="1">
    <citation type="submission" date="2016-05" db="EMBL/GenBank/DDBJ databases">
        <title>Complete Genome and Methylome Analysis of Psychrotrophic Bacterial Isolates from Antarctic Lake Untersee.</title>
        <authorList>
            <person name="Fomenkov A."/>
            <person name="Akimov V.N."/>
            <person name="Vasilyeva L.V."/>
            <person name="Andersen D."/>
            <person name="Vincze T."/>
            <person name="Roberts R.J."/>
        </authorList>
    </citation>
    <scope>NUCLEOTIDE SEQUENCE [LARGE SCALE GENOMIC DNA]</scope>
    <source>
        <strain evidence="4 6">U14-5</strain>
    </source>
</reference>
<dbReference type="InterPro" id="IPR047618">
    <property type="entry name" value="QOR-like"/>
</dbReference>
<dbReference type="eggNOG" id="COG0604">
    <property type="taxonomic scope" value="Bacteria"/>
</dbReference>
<evidence type="ECO:0000313" key="5">
    <source>
        <dbReference type="EMBL" id="MDT8333223.1"/>
    </source>
</evidence>
<dbReference type="RefSeq" id="WP_075799543.1">
    <property type="nucleotide sequence ID" value="NZ_CP015583.1"/>
</dbReference>
<evidence type="ECO:0000313" key="6">
    <source>
        <dbReference type="Proteomes" id="UP000185494"/>
    </source>
</evidence>
<reference evidence="5 7" key="2">
    <citation type="journal article" date="2019" name="Microb. Pathog.">
        <title>Comparison of VITEK 2, MALDI-TOF MS, 16S rRNA gene sequencing, and whole-genome sequencing for identification of Roseomonas mucosa.</title>
        <authorList>
            <person name="Rudolph W.W."/>
            <person name="Gunzer F."/>
            <person name="Trauth M."/>
            <person name="Bunk B."/>
            <person name="Bigge R."/>
            <person name="Schrottner P."/>
        </authorList>
    </citation>
    <scope>NUCLEOTIDE SEQUENCE [LARGE SCALE GENOMIC DNA]</scope>
    <source>
        <strain evidence="5 7">DSM 103800</strain>
    </source>
</reference>
<dbReference type="CDD" id="cd05286">
    <property type="entry name" value="QOR2"/>
    <property type="match status" value="1"/>
</dbReference>
<protein>
    <submittedName>
        <fullName evidence="4">Quinone oxidoreductase</fullName>
    </submittedName>
</protein>
<dbReference type="FunFam" id="3.40.50.720:FF:000053">
    <property type="entry name" value="Quinone oxidoreductase 1"/>
    <property type="match status" value="1"/>
</dbReference>
<dbReference type="Gene3D" id="3.40.50.720">
    <property type="entry name" value="NAD(P)-binding Rossmann-like Domain"/>
    <property type="match status" value="1"/>
</dbReference>
<dbReference type="InterPro" id="IPR011032">
    <property type="entry name" value="GroES-like_sf"/>
</dbReference>
<dbReference type="Proteomes" id="UP000185494">
    <property type="component" value="Chromosome 1"/>
</dbReference>
<dbReference type="InterPro" id="IPR002364">
    <property type="entry name" value="Quin_OxRdtase/zeta-crystal_CS"/>
</dbReference>